<dbReference type="AlphaFoldDB" id="A0AAN8P281"/>
<protein>
    <submittedName>
        <fullName evidence="1">Uncharacterized protein</fullName>
    </submittedName>
</protein>
<dbReference type="Proteomes" id="UP001372834">
    <property type="component" value="Unassembled WGS sequence"/>
</dbReference>
<reference evidence="1 2" key="1">
    <citation type="submission" date="2023-10" db="EMBL/GenBank/DDBJ databases">
        <title>Genomes of two closely related lineages of the louse Polyplax serrata with different host specificities.</title>
        <authorList>
            <person name="Martinu J."/>
            <person name="Tarabai H."/>
            <person name="Stefka J."/>
            <person name="Hypsa V."/>
        </authorList>
    </citation>
    <scope>NUCLEOTIDE SEQUENCE [LARGE SCALE GENOMIC DNA]</scope>
    <source>
        <strain evidence="1">HR10_N</strain>
    </source>
</reference>
<dbReference type="EMBL" id="JAWJWE010000003">
    <property type="protein sequence ID" value="KAK6639354.1"/>
    <property type="molecule type" value="Genomic_DNA"/>
</dbReference>
<comment type="caution">
    <text evidence="1">The sequence shown here is derived from an EMBL/GenBank/DDBJ whole genome shotgun (WGS) entry which is preliminary data.</text>
</comment>
<proteinExistence type="predicted"/>
<name>A0AAN8P281_POLSC</name>
<organism evidence="1 2">
    <name type="scientific">Polyplax serrata</name>
    <name type="common">Common mouse louse</name>
    <dbReference type="NCBI Taxonomy" id="468196"/>
    <lineage>
        <taxon>Eukaryota</taxon>
        <taxon>Metazoa</taxon>
        <taxon>Ecdysozoa</taxon>
        <taxon>Arthropoda</taxon>
        <taxon>Hexapoda</taxon>
        <taxon>Insecta</taxon>
        <taxon>Pterygota</taxon>
        <taxon>Neoptera</taxon>
        <taxon>Paraneoptera</taxon>
        <taxon>Psocodea</taxon>
        <taxon>Troctomorpha</taxon>
        <taxon>Phthiraptera</taxon>
        <taxon>Anoplura</taxon>
        <taxon>Polyplacidae</taxon>
        <taxon>Polyplax</taxon>
    </lineage>
</organism>
<accession>A0AAN8P281</accession>
<gene>
    <name evidence="1" type="ORF">RUM43_007627</name>
</gene>
<evidence type="ECO:0000313" key="2">
    <source>
        <dbReference type="Proteomes" id="UP001372834"/>
    </source>
</evidence>
<sequence length="90" mass="10518">MAEVKLMSLDGELELTAPKCERVPRLCRVKSIVNTSQSFKIAEQMETEAINRKWQCERFRKDSKEASLINFLISSKCYTEEQEEESVRSR</sequence>
<evidence type="ECO:0000313" key="1">
    <source>
        <dbReference type="EMBL" id="KAK6639354.1"/>
    </source>
</evidence>